<dbReference type="SUPFAM" id="SSF109998">
    <property type="entry name" value="Triger factor/SurA peptide-binding domain-like"/>
    <property type="match status" value="1"/>
</dbReference>
<dbReference type="EMBL" id="DTHJ01000053">
    <property type="protein sequence ID" value="HHS62466.1"/>
    <property type="molecule type" value="Genomic_DNA"/>
</dbReference>
<evidence type="ECO:0000256" key="1">
    <source>
        <dbReference type="ARBA" id="ARBA00000971"/>
    </source>
</evidence>
<evidence type="ECO:0000256" key="4">
    <source>
        <dbReference type="ARBA" id="ARBA00023110"/>
    </source>
</evidence>
<evidence type="ECO:0000256" key="2">
    <source>
        <dbReference type="ARBA" id="ARBA00013194"/>
    </source>
</evidence>
<evidence type="ECO:0000313" key="9">
    <source>
        <dbReference type="EMBL" id="HHS62466.1"/>
    </source>
</evidence>
<gene>
    <name evidence="9" type="ORF">ENV70_02460</name>
</gene>
<proteinExistence type="predicted"/>
<feature type="region of interest" description="Disordered" evidence="7">
    <location>
        <begin position="650"/>
        <end position="673"/>
    </location>
</feature>
<accession>A0A7C6EJ84</accession>
<name>A0A7C6EJ84_UNCW3</name>
<dbReference type="SUPFAM" id="SSF48452">
    <property type="entry name" value="TPR-like"/>
    <property type="match status" value="1"/>
</dbReference>
<dbReference type="GO" id="GO:0003755">
    <property type="term" value="F:peptidyl-prolyl cis-trans isomerase activity"/>
    <property type="evidence" value="ECO:0007669"/>
    <property type="project" value="UniProtKB-KW"/>
</dbReference>
<dbReference type="Pfam" id="PF13145">
    <property type="entry name" value="Rotamase_2"/>
    <property type="match status" value="2"/>
</dbReference>
<dbReference type="Gene3D" id="3.10.50.40">
    <property type="match status" value="2"/>
</dbReference>
<dbReference type="SUPFAM" id="SSF54534">
    <property type="entry name" value="FKBP-like"/>
    <property type="match status" value="2"/>
</dbReference>
<evidence type="ECO:0000256" key="6">
    <source>
        <dbReference type="PROSITE-ProRule" id="PRU00278"/>
    </source>
</evidence>
<keyword evidence="5 6" id="KW-0413">Isomerase</keyword>
<dbReference type="InterPro" id="IPR000297">
    <property type="entry name" value="PPIase_PpiC"/>
</dbReference>
<evidence type="ECO:0000256" key="7">
    <source>
        <dbReference type="SAM" id="MobiDB-lite"/>
    </source>
</evidence>
<keyword evidence="3" id="KW-0732">Signal</keyword>
<reference evidence="9" key="1">
    <citation type="journal article" date="2020" name="mSystems">
        <title>Genome- and Community-Level Interaction Insights into Carbon Utilization and Element Cycling Functions of Hydrothermarchaeota in Hydrothermal Sediment.</title>
        <authorList>
            <person name="Zhou Z."/>
            <person name="Liu Y."/>
            <person name="Xu W."/>
            <person name="Pan J."/>
            <person name="Luo Z.H."/>
            <person name="Li M."/>
        </authorList>
    </citation>
    <scope>NUCLEOTIDE SEQUENCE [LARGE SCALE GENOMIC DNA]</scope>
    <source>
        <strain evidence="9">SpSt-783</strain>
    </source>
</reference>
<dbReference type="PANTHER" id="PTHR47245:SF1">
    <property type="entry name" value="FOLDASE PROTEIN PRSA"/>
    <property type="match status" value="1"/>
</dbReference>
<dbReference type="InterPro" id="IPR046357">
    <property type="entry name" value="PPIase_dom_sf"/>
</dbReference>
<dbReference type="EC" id="5.2.1.8" evidence="2"/>
<dbReference type="InterPro" id="IPR027304">
    <property type="entry name" value="Trigger_fact/SurA_dom_sf"/>
</dbReference>
<dbReference type="Gene3D" id="1.25.40.10">
    <property type="entry name" value="Tetratricopeptide repeat domain"/>
    <property type="match status" value="1"/>
</dbReference>
<feature type="domain" description="PpiC" evidence="8">
    <location>
        <begin position="235"/>
        <end position="327"/>
    </location>
</feature>
<evidence type="ECO:0000256" key="3">
    <source>
        <dbReference type="ARBA" id="ARBA00022729"/>
    </source>
</evidence>
<comment type="catalytic activity">
    <reaction evidence="1">
        <text>[protein]-peptidylproline (omega=180) = [protein]-peptidylproline (omega=0)</text>
        <dbReference type="Rhea" id="RHEA:16237"/>
        <dbReference type="Rhea" id="RHEA-COMP:10747"/>
        <dbReference type="Rhea" id="RHEA-COMP:10748"/>
        <dbReference type="ChEBI" id="CHEBI:83833"/>
        <dbReference type="ChEBI" id="CHEBI:83834"/>
        <dbReference type="EC" id="5.2.1.8"/>
    </reaction>
</comment>
<sequence>MTALIAILFTIMPQDYINMVMKEDYESAVEYCKKMINETKGYKWYLELGDIYFDKLDEPIKAKQIYQEIIDKYPQKDGWVYYRLGLVLEALEDYLNAAKAYEIVATKYRQPPLDSFSLSGVERCFKKNYQDTVALIDGYRITRLELDEMMAKQSPFAKKDERGTLDQMILERLLYVQALKNNVKAMQEYKDLIKQNRTTLLLDEVRAINVIEKAVPTEKEMRDYYKKNKHFYKLSREVRGKEIVVESESLAVFIRDSLLKDQASFDTLAKIYSTAPTKTGGGEMGIVIPGTKPKEVEDVLFSVKLNTISDIVKFENKFGIYLIYERKPERWRSFNEVKSQVEAGVRAEKIQKIEEKFLKDLKTKAKIEIFKDSIITDSALKSDTRIVARVNGRSIKFRDVEIKNATQPMFARLDVSKPEEFEKVLESLIEEDLKLELAERNKYYFNDGFVTKFNEGKKRALEQALYTKIVIQSAKVDSNEAQEYYNAHKEDMKILETIRCKEIVVSSKKEAEKIRNELAKYYGERKSIIPFLNRKAKITDFTMFDSLAKTYSTAYNKTRGGDTGPLKKGTRPKEFEDIAWNLNIGELSKVFLVGDSSWTILTKTEYSPTKYRTFNEVKAAIEMNLLREKQRQIADDYLARIKNEADIKIMLPEPEKNEEEIKPPENPETAPKE</sequence>
<dbReference type="AlphaFoldDB" id="A0A7C6EJ84"/>
<protein>
    <recommendedName>
        <fullName evidence="2">peptidylprolyl isomerase</fullName>
        <ecNumber evidence="2">5.2.1.8</ecNumber>
    </recommendedName>
</protein>
<dbReference type="Gene3D" id="1.10.4030.10">
    <property type="entry name" value="Porin chaperone SurA, peptide-binding domain"/>
    <property type="match status" value="1"/>
</dbReference>
<dbReference type="PANTHER" id="PTHR47245">
    <property type="entry name" value="PEPTIDYLPROLYL ISOMERASE"/>
    <property type="match status" value="1"/>
</dbReference>
<comment type="caution">
    <text evidence="9">The sequence shown here is derived from an EMBL/GenBank/DDBJ whole genome shotgun (WGS) entry which is preliminary data.</text>
</comment>
<evidence type="ECO:0000259" key="8">
    <source>
        <dbReference type="PROSITE" id="PS50198"/>
    </source>
</evidence>
<dbReference type="InterPro" id="IPR011990">
    <property type="entry name" value="TPR-like_helical_dom_sf"/>
</dbReference>
<feature type="domain" description="PpiC" evidence="8">
    <location>
        <begin position="495"/>
        <end position="605"/>
    </location>
</feature>
<dbReference type="InterPro" id="IPR050245">
    <property type="entry name" value="PrsA_foldase"/>
</dbReference>
<organism evidence="9">
    <name type="scientific">candidate division WOR-3 bacterium</name>
    <dbReference type="NCBI Taxonomy" id="2052148"/>
    <lineage>
        <taxon>Bacteria</taxon>
        <taxon>Bacteria division WOR-3</taxon>
    </lineage>
</organism>
<dbReference type="PROSITE" id="PS50198">
    <property type="entry name" value="PPIC_PPIASE_2"/>
    <property type="match status" value="2"/>
</dbReference>
<evidence type="ECO:0000256" key="5">
    <source>
        <dbReference type="ARBA" id="ARBA00023235"/>
    </source>
</evidence>
<keyword evidence="4 6" id="KW-0697">Rotamase</keyword>